<dbReference type="GO" id="GO:1901907">
    <property type="term" value="P:diadenosine pentaphosphate catabolic process"/>
    <property type="evidence" value="ECO:0007669"/>
    <property type="project" value="TreeGrafter"/>
</dbReference>
<dbReference type="Pfam" id="PF00293">
    <property type="entry name" value="NUDIX"/>
    <property type="match status" value="1"/>
</dbReference>
<dbReference type="InterPro" id="IPR000086">
    <property type="entry name" value="NUDIX_hydrolase_dom"/>
</dbReference>
<dbReference type="PANTHER" id="PTHR12629">
    <property type="entry name" value="DIPHOSPHOINOSITOL POLYPHOSPHATE PHOSPHOHYDROLASE"/>
    <property type="match status" value="1"/>
</dbReference>
<evidence type="ECO:0000256" key="3">
    <source>
        <dbReference type="ARBA" id="ARBA00022801"/>
    </source>
</evidence>
<dbReference type="GO" id="GO:0046872">
    <property type="term" value="F:metal ion binding"/>
    <property type="evidence" value="ECO:0007669"/>
    <property type="project" value="UniProtKB-KW"/>
</dbReference>
<keyword evidence="4" id="KW-0460">Magnesium</keyword>
<evidence type="ECO:0000313" key="6">
    <source>
        <dbReference type="EMBL" id="QNT68702.1"/>
    </source>
</evidence>
<evidence type="ECO:0000313" key="7">
    <source>
        <dbReference type="Proteomes" id="UP000516369"/>
    </source>
</evidence>
<dbReference type="InterPro" id="IPR015797">
    <property type="entry name" value="NUDIX_hydrolase-like_dom_sf"/>
</dbReference>
<proteinExistence type="predicted"/>
<dbReference type="GO" id="GO:0008486">
    <property type="term" value="F:diphosphoinositol-polyphosphate diphosphatase activity"/>
    <property type="evidence" value="ECO:0007669"/>
    <property type="project" value="TreeGrafter"/>
</dbReference>
<dbReference type="GO" id="GO:0071543">
    <property type="term" value="P:diphosphoinositol polyphosphate metabolic process"/>
    <property type="evidence" value="ECO:0007669"/>
    <property type="project" value="TreeGrafter"/>
</dbReference>
<evidence type="ECO:0000256" key="1">
    <source>
        <dbReference type="ARBA" id="ARBA00001946"/>
    </source>
</evidence>
<dbReference type="AlphaFoldDB" id="A0A7H1MZ16"/>
<name>A0A7H1MZ16_9PROT</name>
<keyword evidence="3 6" id="KW-0378">Hydrolase</keyword>
<dbReference type="GO" id="GO:0005737">
    <property type="term" value="C:cytoplasm"/>
    <property type="evidence" value="ECO:0007669"/>
    <property type="project" value="TreeGrafter"/>
</dbReference>
<dbReference type="GO" id="GO:0000298">
    <property type="term" value="F:endopolyphosphatase activity"/>
    <property type="evidence" value="ECO:0007669"/>
    <property type="project" value="TreeGrafter"/>
</dbReference>
<protein>
    <submittedName>
        <fullName evidence="6">NUDIX hydrolase</fullName>
    </submittedName>
</protein>
<dbReference type="KEGG" id="dvn:HQ394_04130"/>
<comment type="cofactor">
    <cofactor evidence="1">
        <name>Mg(2+)</name>
        <dbReference type="ChEBI" id="CHEBI:18420"/>
    </cofactor>
</comment>
<dbReference type="Proteomes" id="UP000516369">
    <property type="component" value="Chromosome"/>
</dbReference>
<dbReference type="InterPro" id="IPR047198">
    <property type="entry name" value="DDP-like_NUDIX"/>
</dbReference>
<dbReference type="GO" id="GO:0034431">
    <property type="term" value="F:bis(5'-adenosyl)-hexaphosphatase activity"/>
    <property type="evidence" value="ECO:0007669"/>
    <property type="project" value="TreeGrafter"/>
</dbReference>
<dbReference type="EMBL" id="CP053923">
    <property type="protein sequence ID" value="QNT68702.1"/>
    <property type="molecule type" value="Genomic_DNA"/>
</dbReference>
<dbReference type="SUPFAM" id="SSF55811">
    <property type="entry name" value="Nudix"/>
    <property type="match status" value="1"/>
</dbReference>
<dbReference type="PANTHER" id="PTHR12629:SF0">
    <property type="entry name" value="DIPHOSPHOINOSITOL-POLYPHOSPHATE DIPHOSPHATASE"/>
    <property type="match status" value="1"/>
</dbReference>
<dbReference type="CDD" id="cd04666">
    <property type="entry name" value="NUDIX_DIPP2_like_Nudt4"/>
    <property type="match status" value="1"/>
</dbReference>
<dbReference type="Gene3D" id="3.90.79.10">
    <property type="entry name" value="Nucleoside Triphosphate Pyrophosphohydrolase"/>
    <property type="match status" value="1"/>
</dbReference>
<evidence type="ECO:0000256" key="4">
    <source>
        <dbReference type="ARBA" id="ARBA00022842"/>
    </source>
</evidence>
<dbReference type="GO" id="GO:1901911">
    <property type="term" value="P:adenosine 5'-(hexahydrogen pentaphosphate) catabolic process"/>
    <property type="evidence" value="ECO:0007669"/>
    <property type="project" value="TreeGrafter"/>
</dbReference>
<reference evidence="6 7" key="1">
    <citation type="submission" date="2020-05" db="EMBL/GenBank/DDBJ databases">
        <title>Complete closed genome sequence of Defluviicoccus vanus.</title>
        <authorList>
            <person name="Bessarab I."/>
            <person name="Arumugam K."/>
            <person name="Maszenan A.M."/>
            <person name="Seviour R.J."/>
            <person name="Williams R.B."/>
        </authorList>
    </citation>
    <scope>NUCLEOTIDE SEQUENCE [LARGE SCALE GENOMIC DNA]</scope>
    <source>
        <strain evidence="6 7">Ben 114</strain>
    </source>
</reference>
<accession>A0A7H1MZ16</accession>
<feature type="domain" description="Nudix hydrolase" evidence="5">
    <location>
        <begin position="6"/>
        <end position="138"/>
    </location>
</feature>
<gene>
    <name evidence="6" type="ORF">HQ394_04130</name>
</gene>
<evidence type="ECO:0000256" key="2">
    <source>
        <dbReference type="ARBA" id="ARBA00022723"/>
    </source>
</evidence>
<organism evidence="6 7">
    <name type="scientific">Defluviicoccus vanus</name>
    <dbReference type="NCBI Taxonomy" id="111831"/>
    <lineage>
        <taxon>Bacteria</taxon>
        <taxon>Pseudomonadati</taxon>
        <taxon>Pseudomonadota</taxon>
        <taxon>Alphaproteobacteria</taxon>
        <taxon>Rhodospirillales</taxon>
        <taxon>Rhodospirillaceae</taxon>
        <taxon>Defluviicoccus</taxon>
    </lineage>
</organism>
<keyword evidence="2" id="KW-0479">Metal-binding</keyword>
<dbReference type="GO" id="GO:1901909">
    <property type="term" value="P:diadenosine hexaphosphate catabolic process"/>
    <property type="evidence" value="ECO:0007669"/>
    <property type="project" value="TreeGrafter"/>
</dbReference>
<sequence>MKMKTKSWIQFAALPFRMREGQPEVLLITSRETGRWIIPKGWPAKSLTPSAVAAREAYEEAGLVGKVRKRSVGTFRYEKRLPRESVVSCKVRVFLLDVKEELDRWPEQDHRERCWLSPAEAAERVGEAELSRLLRSLPGLLN</sequence>
<dbReference type="PROSITE" id="PS51462">
    <property type="entry name" value="NUDIX"/>
    <property type="match status" value="1"/>
</dbReference>
<keyword evidence="7" id="KW-1185">Reference proteome</keyword>
<evidence type="ECO:0000259" key="5">
    <source>
        <dbReference type="PROSITE" id="PS51462"/>
    </source>
</evidence>
<dbReference type="GO" id="GO:0034432">
    <property type="term" value="F:bis(5'-adenosyl)-pentaphosphatase activity"/>
    <property type="evidence" value="ECO:0007669"/>
    <property type="project" value="TreeGrafter"/>
</dbReference>